<sequence>RGPARTRAPEAADQTLGMALMSANVSYGCNHGYGSGLLGLNSLGAGACVVTFDRDIRRCTAVASLGLSLMASTAPESILAYVSADHGDAVIVETRDVDGDYADYAFSVLVFCAQ</sequence>
<proteinExistence type="predicted"/>
<comment type="caution">
    <text evidence="1">The sequence shown here is derived from an EMBL/GenBank/DDBJ whole genome shotgun (WGS) entry which is preliminary data.</text>
</comment>
<dbReference type="Proteomes" id="UP001378188">
    <property type="component" value="Unassembled WGS sequence"/>
</dbReference>
<keyword evidence="2" id="KW-1185">Reference proteome</keyword>
<protein>
    <submittedName>
        <fullName evidence="1">Uncharacterized protein</fullName>
    </submittedName>
</protein>
<dbReference type="RefSeq" id="WP_340328901.1">
    <property type="nucleotide sequence ID" value="NZ_JAZHOF010000003.1"/>
</dbReference>
<organism evidence="1 2">
    <name type="scientific">Microbaculum marinum</name>
    <dbReference type="NCBI Taxonomy" id="1764581"/>
    <lineage>
        <taxon>Bacteria</taxon>
        <taxon>Pseudomonadati</taxon>
        <taxon>Pseudomonadota</taxon>
        <taxon>Alphaproteobacteria</taxon>
        <taxon>Hyphomicrobiales</taxon>
        <taxon>Tepidamorphaceae</taxon>
        <taxon>Microbaculum</taxon>
    </lineage>
</organism>
<evidence type="ECO:0000313" key="1">
    <source>
        <dbReference type="EMBL" id="MEJ8571197.1"/>
    </source>
</evidence>
<reference evidence="1 2" key="1">
    <citation type="submission" date="2024-02" db="EMBL/GenBank/DDBJ databases">
        <title>Genome analysis and characterization of Microbaculum marinisediminis sp. nov., isolated from marine sediment.</title>
        <authorList>
            <person name="Du Z.-J."/>
            <person name="Ye Y.-Q."/>
            <person name="Zhang Z.-R."/>
            <person name="Yuan S.-M."/>
            <person name="Zhang X.-Y."/>
        </authorList>
    </citation>
    <scope>NUCLEOTIDE SEQUENCE [LARGE SCALE GENOMIC DNA]</scope>
    <source>
        <strain evidence="1 2">SDUM1044001</strain>
    </source>
</reference>
<evidence type="ECO:0000313" key="2">
    <source>
        <dbReference type="Proteomes" id="UP001378188"/>
    </source>
</evidence>
<gene>
    <name evidence="1" type="ORF">V3328_06915</name>
</gene>
<feature type="non-terminal residue" evidence="1">
    <location>
        <position position="1"/>
    </location>
</feature>
<dbReference type="AlphaFoldDB" id="A0AAW9RCC0"/>
<accession>A0AAW9RCC0</accession>
<name>A0AAW9RCC0_9HYPH</name>
<dbReference type="EMBL" id="JAZHOF010000003">
    <property type="protein sequence ID" value="MEJ8571197.1"/>
    <property type="molecule type" value="Genomic_DNA"/>
</dbReference>